<evidence type="ECO:0000256" key="1">
    <source>
        <dbReference type="SAM" id="MobiDB-lite"/>
    </source>
</evidence>
<dbReference type="Gene3D" id="3.40.50.150">
    <property type="entry name" value="Vaccinia Virus protein VP39"/>
    <property type="match status" value="2"/>
</dbReference>
<dbReference type="CDD" id="cd02440">
    <property type="entry name" value="AdoMet_MTases"/>
    <property type="match status" value="1"/>
</dbReference>
<dbReference type="SUPFAM" id="SSF53335">
    <property type="entry name" value="S-adenosyl-L-methionine-dependent methyltransferases"/>
    <property type="match status" value="2"/>
</dbReference>
<dbReference type="InterPro" id="IPR019410">
    <property type="entry name" value="Methyltransf_16"/>
</dbReference>
<sequence length="567" mass="60238">MSSSSSSYEHVTTSTKTSSVPHGSSLVTHGVATLGPLRVTCGGEINEQLWGAGACLASYLYSEQGRSLLANSPEVIELGSGTGLTGLAAAISGAGSVILTDQAHCVDTLSNTIAENEDVIPPHTHVSAAALPWGDSSALSEVSPLGCDLIVGADLLYNPETFPALLSTIAELAAKRPAKILIATEQRWESVSESWVEAIAASPLEVAGETVLPAPPSLDRKVVMLELRLPRPPSPPPPESPACLDILFNPSTARPHPSLGLSYLLASLPVRTLPLPTPLPYLQQLSSSQDLEKSLGVGTVIWDVAITLTEYLTHHPELVVGKKVLDLGTGVGQLSIAAALLGCVDVVASDVQELEGLVERNVTLASQHLSGMDKKRVLNIQYTPYLWGVLPPPASFAGTDLLVLSDCLYDTGAFSALMPTLRATITPSTLTLIAYHRRIDAREIPMFEGLAELMDLHVIDFPCEFEDSYLLMGVPKGWAGGGGWGRAVDESSVLDKDDARWEGGERLGVDTMAECFVKVPPCGLKLLASRWGAEDVEIKWKGGERGLEIWAGGGVKMRWVLPEGRVS</sequence>
<name>A0ABQ6MTI4_9STRA</name>
<reference evidence="2 3" key="1">
    <citation type="journal article" date="2023" name="Commun. Biol.">
        <title>Genome analysis of Parmales, the sister group of diatoms, reveals the evolutionary specialization of diatoms from phago-mixotrophs to photoautotrophs.</title>
        <authorList>
            <person name="Ban H."/>
            <person name="Sato S."/>
            <person name="Yoshikawa S."/>
            <person name="Yamada K."/>
            <person name="Nakamura Y."/>
            <person name="Ichinomiya M."/>
            <person name="Sato N."/>
            <person name="Blanc-Mathieu R."/>
            <person name="Endo H."/>
            <person name="Kuwata A."/>
            <person name="Ogata H."/>
        </authorList>
    </citation>
    <scope>NUCLEOTIDE SEQUENCE [LARGE SCALE GENOMIC DNA]</scope>
</reference>
<dbReference type="InterPro" id="IPR029063">
    <property type="entry name" value="SAM-dependent_MTases_sf"/>
</dbReference>
<comment type="caution">
    <text evidence="2">The sequence shown here is derived from an EMBL/GenBank/DDBJ whole genome shotgun (WGS) entry which is preliminary data.</text>
</comment>
<proteinExistence type="predicted"/>
<dbReference type="PANTHER" id="PTHR14614">
    <property type="entry name" value="HEPATOCELLULAR CARCINOMA-ASSOCIATED ANTIGEN"/>
    <property type="match status" value="1"/>
</dbReference>
<dbReference type="Proteomes" id="UP001165060">
    <property type="component" value="Unassembled WGS sequence"/>
</dbReference>
<evidence type="ECO:0000313" key="2">
    <source>
        <dbReference type="EMBL" id="GMI32146.1"/>
    </source>
</evidence>
<organism evidence="2 3">
    <name type="scientific">Tetraparma gracilis</name>
    <dbReference type="NCBI Taxonomy" id="2962635"/>
    <lineage>
        <taxon>Eukaryota</taxon>
        <taxon>Sar</taxon>
        <taxon>Stramenopiles</taxon>
        <taxon>Ochrophyta</taxon>
        <taxon>Bolidophyceae</taxon>
        <taxon>Parmales</taxon>
        <taxon>Triparmaceae</taxon>
        <taxon>Tetraparma</taxon>
    </lineage>
</organism>
<evidence type="ECO:0000313" key="3">
    <source>
        <dbReference type="Proteomes" id="UP001165060"/>
    </source>
</evidence>
<feature type="region of interest" description="Disordered" evidence="1">
    <location>
        <begin position="1"/>
        <end position="22"/>
    </location>
</feature>
<dbReference type="EMBL" id="BRYB01001728">
    <property type="protein sequence ID" value="GMI32146.1"/>
    <property type="molecule type" value="Genomic_DNA"/>
</dbReference>
<accession>A0ABQ6MTI4</accession>
<gene>
    <name evidence="2" type="ORF">TeGR_g12045</name>
</gene>
<feature type="non-terminal residue" evidence="2">
    <location>
        <position position="567"/>
    </location>
</feature>
<keyword evidence="3" id="KW-1185">Reference proteome</keyword>
<dbReference type="Pfam" id="PF10294">
    <property type="entry name" value="Methyltransf_16"/>
    <property type="match status" value="2"/>
</dbReference>
<feature type="compositionally biased region" description="Polar residues" evidence="1">
    <location>
        <begin position="8"/>
        <end position="22"/>
    </location>
</feature>
<evidence type="ECO:0008006" key="4">
    <source>
        <dbReference type="Google" id="ProtNLM"/>
    </source>
</evidence>
<protein>
    <recommendedName>
        <fullName evidence="4">Methyltransferase-domain-containing protein</fullName>
    </recommendedName>
</protein>